<dbReference type="EMBL" id="JADPIE010000001">
    <property type="protein sequence ID" value="MBF8435797.1"/>
    <property type="molecule type" value="Genomic_DNA"/>
</dbReference>
<organism evidence="2 3">
    <name type="scientific">Halonatronomonas betaini</name>
    <dbReference type="NCBI Taxonomy" id="2778430"/>
    <lineage>
        <taxon>Bacteria</taxon>
        <taxon>Bacillati</taxon>
        <taxon>Bacillota</taxon>
        <taxon>Clostridia</taxon>
        <taxon>Halanaerobiales</taxon>
        <taxon>Halarsenatibacteraceae</taxon>
        <taxon>Halonatronomonas</taxon>
    </lineage>
</organism>
<name>A0A931ANX4_9FIRM</name>
<dbReference type="InterPro" id="IPR010839">
    <property type="entry name" value="AtuA_N"/>
</dbReference>
<proteinExistence type="predicted"/>
<comment type="caution">
    <text evidence="2">The sequence shown here is derived from an EMBL/GenBank/DDBJ whole genome shotgun (WGS) entry which is preliminary data.</text>
</comment>
<evidence type="ECO:0000259" key="1">
    <source>
        <dbReference type="Pfam" id="PF07287"/>
    </source>
</evidence>
<accession>A0A931ANX4</accession>
<evidence type="ECO:0000313" key="3">
    <source>
        <dbReference type="Proteomes" id="UP000621436"/>
    </source>
</evidence>
<reference evidence="2" key="1">
    <citation type="submission" date="2020-11" db="EMBL/GenBank/DDBJ databases">
        <title>Halonatronomonas betainensis gen. nov., sp. nov. a novel haloalkaliphilic representative of the family Halanaerobiacae capable of betaine degradation.</title>
        <authorList>
            <person name="Boltyanskaya Y."/>
            <person name="Kevbrin V."/>
            <person name="Detkova E."/>
            <person name="Grouzdev D.S."/>
            <person name="Koziaeva V."/>
            <person name="Zhilina T."/>
        </authorList>
    </citation>
    <scope>NUCLEOTIDE SEQUENCE</scope>
    <source>
        <strain evidence="2">Z-7014</strain>
    </source>
</reference>
<feature type="domain" description="Acyclic terpene utilisation N-terminal" evidence="1">
    <location>
        <begin position="229"/>
        <end position="396"/>
    </location>
</feature>
<dbReference type="AlphaFoldDB" id="A0A931ANX4"/>
<dbReference type="RefSeq" id="WP_270452474.1">
    <property type="nucleotide sequence ID" value="NZ_JADPIE010000001.1"/>
</dbReference>
<protein>
    <submittedName>
        <fullName evidence="2">Acyclic terpene utilization AtuA family protein</fullName>
    </submittedName>
</protein>
<dbReference type="Pfam" id="PF07287">
    <property type="entry name" value="AtuA"/>
    <property type="match status" value="2"/>
</dbReference>
<evidence type="ECO:0000313" key="2">
    <source>
        <dbReference type="EMBL" id="MBF8435797.1"/>
    </source>
</evidence>
<sequence length="458" mass="49893">MKAEFKILAPTAILGYGFPIKSFEAGIKESPDIIAVDGGSTDPGPYYLGSGKSFTDREAVKRDLRLIIRGGQKLDIPVLVGTSGGSGADSHLNWTEEIVKELAREENWNLKVSLIGSQFDKEYLKTKLADGQISPLAPAEEIKAADIDNSTNIVGQMGIEPIMEALDNSPDVVLCGRAYDPTVFAAPAVKAGFKPGLAFHLGKILECASIAADPGSGSDCMLGTLKEDSFILKPLNQERRCTVTSVAAHTLYEKADPYHLTGPGGEIDLTDTEFTAISDREVEVKGSKFIPAETYTIKLEGAELVGYRTISLAGVRDPIMISQLDDILESIRAMVRDNFDDLSEDDYQLIFKKYGQNGVMGELEPNRNQPANYELGLVIEAIAKTQEMADTICSFTRSSLLHYGYKGRKATAGNLAFPYSPSDFRGGEVYSFSLHHLLEVDDPIKPFKSEIREFKGGN</sequence>
<gene>
    <name evidence="2" type="ORF">I0Q91_01775</name>
</gene>
<feature type="domain" description="Acyclic terpene utilisation N-terminal" evidence="1">
    <location>
        <begin position="97"/>
        <end position="209"/>
    </location>
</feature>
<dbReference type="Proteomes" id="UP000621436">
    <property type="component" value="Unassembled WGS sequence"/>
</dbReference>
<keyword evidence="3" id="KW-1185">Reference proteome</keyword>